<dbReference type="KEGG" id="bvi:Bcep1808_6494"/>
<dbReference type="AlphaFoldDB" id="A4JSY8"/>
<feature type="transmembrane region" description="Helical" evidence="1">
    <location>
        <begin position="43"/>
        <end position="62"/>
    </location>
</feature>
<feature type="transmembrane region" description="Helical" evidence="1">
    <location>
        <begin position="195"/>
        <end position="221"/>
    </location>
</feature>
<feature type="transmembrane region" description="Helical" evidence="1">
    <location>
        <begin position="143"/>
        <end position="164"/>
    </location>
</feature>
<dbReference type="eggNOG" id="ENOG5032THT">
    <property type="taxonomic scope" value="Bacteria"/>
</dbReference>
<gene>
    <name evidence="2" type="ordered locus">Bcep1808_6494</name>
</gene>
<feature type="transmembrane region" description="Helical" evidence="1">
    <location>
        <begin position="367"/>
        <end position="395"/>
    </location>
</feature>
<keyword evidence="1" id="KW-1133">Transmembrane helix</keyword>
<dbReference type="Proteomes" id="UP000002287">
    <property type="component" value="Chromosome 3"/>
</dbReference>
<evidence type="ECO:0000313" key="2">
    <source>
        <dbReference type="EMBL" id="ABO59391.1"/>
    </source>
</evidence>
<feature type="transmembrane region" description="Helical" evidence="1">
    <location>
        <begin position="304"/>
        <end position="325"/>
    </location>
</feature>
<feature type="transmembrane region" description="Helical" evidence="1">
    <location>
        <begin position="269"/>
        <end position="292"/>
    </location>
</feature>
<feature type="transmembrane region" description="Helical" evidence="1">
    <location>
        <begin position="337"/>
        <end position="355"/>
    </location>
</feature>
<keyword evidence="1" id="KW-0812">Transmembrane</keyword>
<feature type="transmembrane region" description="Helical" evidence="1">
    <location>
        <begin position="228"/>
        <end position="249"/>
    </location>
</feature>
<proteinExistence type="predicted"/>
<feature type="transmembrane region" description="Helical" evidence="1">
    <location>
        <begin position="481"/>
        <end position="499"/>
    </location>
</feature>
<accession>A4JSY8</accession>
<dbReference type="HOGENOM" id="CLU_029339_0_0_4"/>
<evidence type="ECO:0008006" key="4">
    <source>
        <dbReference type="Google" id="ProtNLM"/>
    </source>
</evidence>
<feature type="transmembrane region" description="Helical" evidence="1">
    <location>
        <begin position="171"/>
        <end position="189"/>
    </location>
</feature>
<evidence type="ECO:0000313" key="3">
    <source>
        <dbReference type="Proteomes" id="UP000002287"/>
    </source>
</evidence>
<protein>
    <recommendedName>
        <fullName evidence="4">Transmembrane protein</fullName>
    </recommendedName>
</protein>
<feature type="transmembrane region" description="Helical" evidence="1">
    <location>
        <begin position="102"/>
        <end position="123"/>
    </location>
</feature>
<feature type="transmembrane region" description="Helical" evidence="1">
    <location>
        <begin position="448"/>
        <end position="475"/>
    </location>
</feature>
<name>A4JSY8_BURVG</name>
<organism evidence="2 3">
    <name type="scientific">Burkholderia vietnamiensis (strain G4 / LMG 22486)</name>
    <name type="common">Burkholderia cepacia (strain R1808)</name>
    <dbReference type="NCBI Taxonomy" id="269482"/>
    <lineage>
        <taxon>Bacteria</taxon>
        <taxon>Pseudomonadati</taxon>
        <taxon>Pseudomonadota</taxon>
        <taxon>Betaproteobacteria</taxon>
        <taxon>Burkholderiales</taxon>
        <taxon>Burkholderiaceae</taxon>
        <taxon>Burkholderia</taxon>
        <taxon>Burkholderia cepacia complex</taxon>
    </lineage>
</organism>
<dbReference type="EMBL" id="CP000616">
    <property type="protein sequence ID" value="ABO59391.1"/>
    <property type="molecule type" value="Genomic_DNA"/>
</dbReference>
<keyword evidence="1" id="KW-0472">Membrane</keyword>
<sequence length="709" mass="77135">MARWPGGPTARCTAGSRQAHAIPSTRACPSIMNPTEKPGRSDIALVVSLAVLFVVAHPYTGIRHDAILYTAQALHNLHPDSFAHDLFFQYGSQDRWTIYGRMFALLVSAFGLRASNLACLIAAQALWWTGIWRLARQLLPAPWHWVALLFVACMPADYGAGLIFSYDEGFVTARLPAEALGLWAIASLLERRYRVALALTVVAAAVHPLIGGAALAFVALVRLPRVAWWRLLPIALIAFAVVEMPAFHALHLDPFDPEWRAIARYNVPFLFPTLWSLTAWSKLCWAIALPAALSADPAQPQRALWSNLALIGVAGVAATTIADLTGQDALWIQLQPWRTLWLLSVMQWPAAILLVRREARVRPTLLWLLAICWLLLDVGGGIIALAVAAALHVGARRPAAAVPVAQLRDLGTVHRAAWIGTTLIAAIVWFVFQCAYQVARAAYPTGKVALDIGWLEALIHTHLAIVPVALLVALHLSRTRLAAAALPVTLAALAAYGFVNLDQRSAAATLVEARADRPALAPFARTVARGDIVYWDGPGDEVVYPWFLMKTSSYYSSAQAAGLIFNRRTTFEAVRRVELIRRDPYAARPPRGGATAAAADKHSNVFVSTYDYVALTAAGIRRVCADPVLDFIVSRRHYPALATRDAWSPDAASTFWLYDCGRIRTAGAAAHALTVHAQPRTDTDAIHERMPAAAQAGPPARDDARMNGA</sequence>
<reference evidence="3" key="1">
    <citation type="submission" date="2007-03" db="EMBL/GenBank/DDBJ databases">
        <title>Complete sequence of chromosome 3 of Burkholderia vietnamiensis G4.</title>
        <authorList>
            <consortium name="US DOE Joint Genome Institute"/>
            <person name="Copeland A."/>
            <person name="Lucas S."/>
            <person name="Lapidus A."/>
            <person name="Barry K."/>
            <person name="Detter J.C."/>
            <person name="Glavina del Rio T."/>
            <person name="Hammon N."/>
            <person name="Israni S."/>
            <person name="Dalin E."/>
            <person name="Tice H."/>
            <person name="Pitluck S."/>
            <person name="Chain P."/>
            <person name="Malfatti S."/>
            <person name="Shin M."/>
            <person name="Vergez L."/>
            <person name="Schmutz J."/>
            <person name="Larimer F."/>
            <person name="Land M."/>
            <person name="Hauser L."/>
            <person name="Kyrpides N."/>
            <person name="Tiedje J."/>
            <person name="Richardson P."/>
        </authorList>
    </citation>
    <scope>NUCLEOTIDE SEQUENCE [LARGE SCALE GENOMIC DNA]</scope>
    <source>
        <strain evidence="3">G4 / LMG 22486</strain>
    </source>
</reference>
<evidence type="ECO:0000256" key="1">
    <source>
        <dbReference type="SAM" id="Phobius"/>
    </source>
</evidence>
<feature type="transmembrane region" description="Helical" evidence="1">
    <location>
        <begin position="415"/>
        <end position="436"/>
    </location>
</feature>